<feature type="region of interest" description="Disordered" evidence="1">
    <location>
        <begin position="1"/>
        <end position="79"/>
    </location>
</feature>
<evidence type="ECO:0000256" key="1">
    <source>
        <dbReference type="SAM" id="MobiDB-lite"/>
    </source>
</evidence>
<proteinExistence type="predicted"/>
<organism evidence="2 3">
    <name type="scientific">Nocardia aobensis</name>
    <dbReference type="NCBI Taxonomy" id="257277"/>
    <lineage>
        <taxon>Bacteria</taxon>
        <taxon>Bacillati</taxon>
        <taxon>Actinomycetota</taxon>
        <taxon>Actinomycetes</taxon>
        <taxon>Mycobacteriales</taxon>
        <taxon>Nocardiaceae</taxon>
        <taxon>Nocardia</taxon>
    </lineage>
</organism>
<keyword evidence="3" id="KW-1185">Reference proteome</keyword>
<name>A0ABW6PCW4_9NOCA</name>
<dbReference type="RefSeq" id="WP_387400748.1">
    <property type="nucleotide sequence ID" value="NZ_JBIAMT010000007.1"/>
</dbReference>
<dbReference type="SUPFAM" id="SSF160424">
    <property type="entry name" value="BH3703-like"/>
    <property type="match status" value="1"/>
</dbReference>
<accession>A0ABW6PCW4</accession>
<reference evidence="2 3" key="1">
    <citation type="submission" date="2024-10" db="EMBL/GenBank/DDBJ databases">
        <title>The Natural Products Discovery Center: Release of the First 8490 Sequenced Strains for Exploring Actinobacteria Biosynthetic Diversity.</title>
        <authorList>
            <person name="Kalkreuter E."/>
            <person name="Kautsar S.A."/>
            <person name="Yang D."/>
            <person name="Bader C.D."/>
            <person name="Teijaro C.N."/>
            <person name="Fluegel L."/>
            <person name="Davis C.M."/>
            <person name="Simpson J.R."/>
            <person name="Lauterbach L."/>
            <person name="Steele A.D."/>
            <person name="Gui C."/>
            <person name="Meng S."/>
            <person name="Li G."/>
            <person name="Viehrig K."/>
            <person name="Ye F."/>
            <person name="Su P."/>
            <person name="Kiefer A.F."/>
            <person name="Nichols A."/>
            <person name="Cepeda A.J."/>
            <person name="Yan W."/>
            <person name="Fan B."/>
            <person name="Jiang Y."/>
            <person name="Adhikari A."/>
            <person name="Zheng C.-J."/>
            <person name="Schuster L."/>
            <person name="Cowan T.M."/>
            <person name="Smanski M.J."/>
            <person name="Chevrette M.G."/>
            <person name="De Carvalho L.P.S."/>
            <person name="Shen B."/>
        </authorList>
    </citation>
    <scope>NUCLEOTIDE SEQUENCE [LARGE SCALE GENOMIC DNA]</scope>
    <source>
        <strain evidence="2 3">NPDC004119</strain>
    </source>
</reference>
<comment type="caution">
    <text evidence="2">The sequence shown here is derived from an EMBL/GenBank/DDBJ whole genome shotgun (WGS) entry which is preliminary data.</text>
</comment>
<feature type="compositionally biased region" description="Basic and acidic residues" evidence="1">
    <location>
        <begin position="1"/>
        <end position="11"/>
    </location>
</feature>
<protein>
    <submittedName>
        <fullName evidence="2">Uncharacterized protein</fullName>
    </submittedName>
</protein>
<evidence type="ECO:0000313" key="3">
    <source>
        <dbReference type="Proteomes" id="UP001601442"/>
    </source>
</evidence>
<dbReference type="EMBL" id="JBIAMT010000007">
    <property type="protein sequence ID" value="MFF0501003.1"/>
    <property type="molecule type" value="Genomic_DNA"/>
</dbReference>
<sequence>MTRPDDHHLDSQPESDPDATPASARPVGTPAASAPDPAHDRADLPSHDQAGHASDEEPDVGFTLGGGMPESAAAAVDPEARARELAHGIARELAAAAPEGWHELTAVFAITVVVGGGEVVFTDDQDRMLRADPPDSVLELVREHRDLSAAFASGPWWRLFVRLDRAGHLQVDYDYGDEPFPDDQLLAPEAYLADLQAYPRDRVPVWLGAYIGHGDRQSRPPAVAARQARADRAAGVVPVVSDDDFPDLSTLWSRWAVMAAAFVAAGSQWGPRVLPSLGWFEGARRGGSTLYLLPGGRAVLSGGVWEAPALDAAYNGGAPLPGLYAGAPEWVSNSVLNPRFGDGLLSFCYWFEHGRWYRGESPSADHLSDALPGVWTSDTVAQVIRGLIDGEADDELRSAVDTLVAAAEANVVTRETLIAVFGDDGGFDIDGAFNQLTLAGATPTGPAPLPEPEALERVRGHLDEAGIATDGYPLDRLHADRISVGWMVYVPAEPDEVAIGRAVFYVADDGVLEQSSSSIAPSAYVEGFEQRFRERRGALRAG</sequence>
<dbReference type="InterPro" id="IPR036170">
    <property type="entry name" value="YezG-like_sf"/>
</dbReference>
<dbReference type="Proteomes" id="UP001601442">
    <property type="component" value="Unassembled WGS sequence"/>
</dbReference>
<feature type="compositionally biased region" description="Basic and acidic residues" evidence="1">
    <location>
        <begin position="37"/>
        <end position="55"/>
    </location>
</feature>
<evidence type="ECO:0000313" key="2">
    <source>
        <dbReference type="EMBL" id="MFF0501003.1"/>
    </source>
</evidence>
<gene>
    <name evidence="2" type="ORF">ACFYU5_31715</name>
</gene>